<evidence type="ECO:0000313" key="1">
    <source>
        <dbReference type="EMBL" id="MBE9029607.1"/>
    </source>
</evidence>
<evidence type="ECO:0000313" key="2">
    <source>
        <dbReference type="Proteomes" id="UP000625316"/>
    </source>
</evidence>
<name>A0A928VL27_9CYAN</name>
<sequence>MVSWFTAAFSFISDGISRIFSLTNDEYPATGIQPYSGDPAAGH</sequence>
<reference evidence="1" key="1">
    <citation type="submission" date="2020-10" db="EMBL/GenBank/DDBJ databases">
        <authorList>
            <person name="Castelo-Branco R."/>
            <person name="Eusebio N."/>
            <person name="Adriana R."/>
            <person name="Vieira A."/>
            <person name="Brugerolle De Fraissinette N."/>
            <person name="Rezende De Castro R."/>
            <person name="Schneider M.P."/>
            <person name="Vasconcelos V."/>
            <person name="Leao P.N."/>
        </authorList>
    </citation>
    <scope>NUCLEOTIDE SEQUENCE</scope>
    <source>
        <strain evidence="1">LEGE 11480</strain>
    </source>
</reference>
<comment type="caution">
    <text evidence="1">The sequence shown here is derived from an EMBL/GenBank/DDBJ whole genome shotgun (WGS) entry which is preliminary data.</text>
</comment>
<protein>
    <submittedName>
        <fullName evidence="1">Isochorismate synthase</fullName>
    </submittedName>
</protein>
<gene>
    <name evidence="1" type="ORF">IQ266_07675</name>
</gene>
<dbReference type="AlphaFoldDB" id="A0A928VL27"/>
<dbReference type="EMBL" id="JADEXQ010000019">
    <property type="protein sequence ID" value="MBE9029607.1"/>
    <property type="molecule type" value="Genomic_DNA"/>
</dbReference>
<proteinExistence type="predicted"/>
<organism evidence="1 2">
    <name type="scientific">Romeriopsis navalis LEGE 11480</name>
    <dbReference type="NCBI Taxonomy" id="2777977"/>
    <lineage>
        <taxon>Bacteria</taxon>
        <taxon>Bacillati</taxon>
        <taxon>Cyanobacteriota</taxon>
        <taxon>Cyanophyceae</taxon>
        <taxon>Leptolyngbyales</taxon>
        <taxon>Leptolyngbyaceae</taxon>
        <taxon>Romeriopsis</taxon>
        <taxon>Romeriopsis navalis</taxon>
    </lineage>
</organism>
<dbReference type="Proteomes" id="UP000625316">
    <property type="component" value="Unassembled WGS sequence"/>
</dbReference>
<accession>A0A928VL27</accession>
<keyword evidence="2" id="KW-1185">Reference proteome</keyword>